<dbReference type="InterPro" id="IPR021505">
    <property type="entry name" value="Phage_B3_Orf6"/>
</dbReference>
<accession>A0A2X3FE11</accession>
<evidence type="ECO:0000313" key="1">
    <source>
        <dbReference type="EMBL" id="SQC20990.1"/>
    </source>
</evidence>
<sequence>MTTEIAKNNGVPEGYMKDRKGRLVPIEQVSPFDIEMDAFVRAQVKEAEEESQRIKAFKNKSFDNCYAYLDLVAEKYGRQRGGLKGNVTFPSFDGSQQISIAVQDSLTFGPELQVAKDIIDECLSEWSEGANKNLKAIVNDAFAVDQEGKLNTGRILSLRRIKIDDPRWIKAMDCISESLQVAVSKTYIRFLKKDESGKMTSIPINIAAV</sequence>
<dbReference type="Proteomes" id="UP000250675">
    <property type="component" value="Unassembled WGS sequence"/>
</dbReference>
<organism evidence="1 2">
    <name type="scientific">Klebsiella pneumoniae</name>
    <dbReference type="NCBI Taxonomy" id="573"/>
    <lineage>
        <taxon>Bacteria</taxon>
        <taxon>Pseudomonadati</taxon>
        <taxon>Pseudomonadota</taxon>
        <taxon>Gammaproteobacteria</taxon>
        <taxon>Enterobacterales</taxon>
        <taxon>Enterobacteriaceae</taxon>
        <taxon>Klebsiella/Raoultella group</taxon>
        <taxon>Klebsiella</taxon>
        <taxon>Klebsiella pneumoniae complex</taxon>
    </lineage>
</organism>
<evidence type="ECO:0000313" key="2">
    <source>
        <dbReference type="Proteomes" id="UP000250675"/>
    </source>
</evidence>
<protein>
    <submittedName>
        <fullName evidence="1">Protein of uncharacterized function (DUF3164)</fullName>
    </submittedName>
</protein>
<dbReference type="AlphaFoldDB" id="A0A2X3FE11"/>
<dbReference type="EMBL" id="UASO01000004">
    <property type="protein sequence ID" value="SQC20990.1"/>
    <property type="molecule type" value="Genomic_DNA"/>
</dbReference>
<gene>
    <name evidence="1" type="ORF">NCTC9645_01967</name>
</gene>
<reference evidence="1 2" key="1">
    <citation type="submission" date="2018-06" db="EMBL/GenBank/DDBJ databases">
        <authorList>
            <consortium name="Pathogen Informatics"/>
            <person name="Doyle S."/>
        </authorList>
    </citation>
    <scope>NUCLEOTIDE SEQUENCE [LARGE SCALE GENOMIC DNA]</scope>
    <source>
        <strain evidence="1 2">NCTC9645</strain>
    </source>
</reference>
<name>A0A2X3FE11_KLEPN</name>
<dbReference type="Pfam" id="PF11363">
    <property type="entry name" value="DUF3164"/>
    <property type="match status" value="1"/>
</dbReference>
<proteinExistence type="predicted"/>